<sequence>MISSFLAMVVFPLVTAVMIRWAAARRRRGLTAGRAVHFRCRLDGRRGRLLADPRLDGPVFLDRSGRATAVPRGGTALDATVATRAHATFEKVGLRYRTPEGRLVSLGLGTHDARTLGSWLAEHPRPATGAARRLPVPSAPLWAVLALTGALFVGLAAVDVALLGQHTNAEIVQVNRDDDSCAVRWDGGAQQATVDCDTATARPGSRIPLIAVPWPFLGEAVDTRTTPTVAAVLGGGLGLLGLGGALVVNPLACARRVRLARRPGAADPVILPPELRGGAVHEDEWPPLEHDLSYANLAAAALHGDRHRAGFGVTPPRPRRSGTSVPPSGWALFTLLGTGAWLPLVACTAGILDDRFHLGHWRYPVLGTIGVAALARIGWFVTDRSGLCGPVLRAARAGAGSPENGDASGGEWRPMRYVRLFRSPGEMVLVLFRSENGEVAAPLYVQQIARSGGRKRRTVGGPAPVGEALVHDTGVGPLVCQIDGVRYLPIGRAVEAAADPARTRRHLLDIAGSHRRAIGRT</sequence>
<feature type="transmembrane region" description="Helical" evidence="1">
    <location>
        <begin position="141"/>
        <end position="163"/>
    </location>
</feature>
<name>A0ABW2FR19_9ACTN</name>
<evidence type="ECO:0008006" key="4">
    <source>
        <dbReference type="Google" id="ProtNLM"/>
    </source>
</evidence>
<keyword evidence="1" id="KW-0812">Transmembrane</keyword>
<gene>
    <name evidence="2" type="ORF">ACFQMG_04055</name>
</gene>
<feature type="transmembrane region" description="Helical" evidence="1">
    <location>
        <begin position="6"/>
        <end position="24"/>
    </location>
</feature>
<proteinExistence type="predicted"/>
<protein>
    <recommendedName>
        <fullName evidence="4">DUF3592 domain-containing protein</fullName>
    </recommendedName>
</protein>
<comment type="caution">
    <text evidence="2">The sequence shown here is derived from an EMBL/GenBank/DDBJ whole genome shotgun (WGS) entry which is preliminary data.</text>
</comment>
<keyword evidence="3" id="KW-1185">Reference proteome</keyword>
<accession>A0ABW2FR19</accession>
<keyword evidence="1" id="KW-0472">Membrane</keyword>
<dbReference type="Proteomes" id="UP001596435">
    <property type="component" value="Unassembled WGS sequence"/>
</dbReference>
<dbReference type="EMBL" id="JBHTAJ010000005">
    <property type="protein sequence ID" value="MFC7178738.1"/>
    <property type="molecule type" value="Genomic_DNA"/>
</dbReference>
<evidence type="ECO:0000256" key="1">
    <source>
        <dbReference type="SAM" id="Phobius"/>
    </source>
</evidence>
<organism evidence="2 3">
    <name type="scientific">Kitasatospora paranensis</name>
    <dbReference type="NCBI Taxonomy" id="258053"/>
    <lineage>
        <taxon>Bacteria</taxon>
        <taxon>Bacillati</taxon>
        <taxon>Actinomycetota</taxon>
        <taxon>Actinomycetes</taxon>
        <taxon>Kitasatosporales</taxon>
        <taxon>Streptomycetaceae</taxon>
        <taxon>Kitasatospora</taxon>
    </lineage>
</organism>
<reference evidence="3" key="1">
    <citation type="journal article" date="2019" name="Int. J. Syst. Evol. Microbiol.">
        <title>The Global Catalogue of Microorganisms (GCM) 10K type strain sequencing project: providing services to taxonomists for standard genome sequencing and annotation.</title>
        <authorList>
            <consortium name="The Broad Institute Genomics Platform"/>
            <consortium name="The Broad Institute Genome Sequencing Center for Infectious Disease"/>
            <person name="Wu L."/>
            <person name="Ma J."/>
        </authorList>
    </citation>
    <scope>NUCLEOTIDE SEQUENCE [LARGE SCALE GENOMIC DNA]</scope>
    <source>
        <strain evidence="3">CGMCC 1.12859</strain>
    </source>
</reference>
<evidence type="ECO:0000313" key="2">
    <source>
        <dbReference type="EMBL" id="MFC7178738.1"/>
    </source>
</evidence>
<feature type="transmembrane region" description="Helical" evidence="1">
    <location>
        <begin position="229"/>
        <end position="252"/>
    </location>
</feature>
<dbReference type="RefSeq" id="WP_345709222.1">
    <property type="nucleotide sequence ID" value="NZ_BAABKV010000001.1"/>
</dbReference>
<feature type="transmembrane region" description="Helical" evidence="1">
    <location>
        <begin position="363"/>
        <end position="382"/>
    </location>
</feature>
<feature type="transmembrane region" description="Helical" evidence="1">
    <location>
        <begin position="329"/>
        <end position="351"/>
    </location>
</feature>
<keyword evidence="1" id="KW-1133">Transmembrane helix</keyword>
<evidence type="ECO:0000313" key="3">
    <source>
        <dbReference type="Proteomes" id="UP001596435"/>
    </source>
</evidence>